<dbReference type="EMBL" id="ATLC01000034">
    <property type="protein sequence ID" value="EPJ29235.1"/>
    <property type="molecule type" value="Genomic_DNA"/>
</dbReference>
<reference evidence="1 2" key="1">
    <citation type="submission" date="2013-04" db="EMBL/GenBank/DDBJ databases">
        <title>Genome sequence of Chlamydia psittaci 99DC5.</title>
        <authorList>
            <person name="Huot-Creasy H."/>
            <person name="McCracken C.L."/>
            <person name="Humphries M."/>
            <person name="Sachse K."/>
            <person name="Laroucau K."/>
            <person name="Bavoil P."/>
            <person name="Myers G.S."/>
        </authorList>
    </citation>
    <scope>NUCLEOTIDE SEQUENCE [LARGE SCALE GENOMIC DNA]</scope>
    <source>
        <strain evidence="1 2">99DC5</strain>
    </source>
</reference>
<sequence length="58" mass="6626">MSVIDDLIIVRRFVVWRAHGRDNSRAISRSNNRKVMATRKNFIENGIRAGFSGSKPHS</sequence>
<protein>
    <submittedName>
        <fullName evidence="1">Uncharacterized protein</fullName>
    </submittedName>
</protein>
<evidence type="ECO:0000313" key="2">
    <source>
        <dbReference type="Proteomes" id="UP000014627"/>
    </source>
</evidence>
<organism evidence="1 2">
    <name type="scientific">Chlamydia psittaci 99DC5</name>
    <dbReference type="NCBI Taxonomy" id="1112251"/>
    <lineage>
        <taxon>Bacteria</taxon>
        <taxon>Pseudomonadati</taxon>
        <taxon>Chlamydiota</taxon>
        <taxon>Chlamydiia</taxon>
        <taxon>Chlamydiales</taxon>
        <taxon>Chlamydiaceae</taxon>
        <taxon>Chlamydia/Chlamydophila group</taxon>
        <taxon>Chlamydia</taxon>
    </lineage>
</organism>
<name>A0ABN0MR71_CHLPS</name>
<dbReference type="Proteomes" id="UP000014627">
    <property type="component" value="Unassembled WGS sequence"/>
</dbReference>
<gene>
    <name evidence="1" type="ORF">CP99DC5_1159</name>
</gene>
<keyword evidence="2" id="KW-1185">Reference proteome</keyword>
<accession>A0ABN0MR71</accession>
<evidence type="ECO:0000313" key="1">
    <source>
        <dbReference type="EMBL" id="EPJ29235.1"/>
    </source>
</evidence>
<proteinExistence type="predicted"/>
<comment type="caution">
    <text evidence="1">The sequence shown here is derived from an EMBL/GenBank/DDBJ whole genome shotgun (WGS) entry which is preliminary data.</text>
</comment>